<sequence length="529" mass="58679">MELQTLANNNNVVEDHKKTEELVEQKGEAQPRYSPIVKGIGHVYRLENKEWIDLTQEAIPIFIFYDNQQKEDQYKMLAYAGTQPVLPMTSLSANWKFACASQKFISLNTGERTFGFGFNHPKDAKAFAMQLAAVYSVMQGNEAVEEKLKERLADVAVSKIQAALVNQECFDRTAINLLAGYRDHFKQGLMAQEQQRHMRESKQGYPGEQINVFNNQNKGFEQSGIYREHVPPNLMLSQRRHSYSDIPHQNIGSGGGAMNIQSPRSFTQMDTIHESQQGIGRSRLQSLPTKGQFEYGPGLLARRDLARPPYAVSTISDLAQASLSSPAVVTSGDAVPDLQRQQLHIMNAIQQGYGMQELFSSPSPSIQSTINNGRSKSSLGTTTTGSRYNFSPSLSSDVFASNQPTDSHASRFKYSQGLGSPYSPSLSSEASSNPYLSAQMRHLNNMEHIGSPASPSLSSEALLSPFSPVPQHKFDEDHISSFDRLSMNTQSIGAHQVPKRPSLDELMTAFEPLGIDNSSFGHPMKKNNH</sequence>
<dbReference type="PROSITE" id="PS50229">
    <property type="entry name" value="WH1"/>
    <property type="match status" value="1"/>
</dbReference>
<dbReference type="SUPFAM" id="SSF50729">
    <property type="entry name" value="PH domain-like"/>
    <property type="match status" value="1"/>
</dbReference>
<feature type="compositionally biased region" description="Polar residues" evidence="1">
    <location>
        <begin position="358"/>
        <end position="372"/>
    </location>
</feature>
<dbReference type="Proteomes" id="UP000887575">
    <property type="component" value="Unassembled WGS sequence"/>
</dbReference>
<evidence type="ECO:0000313" key="4">
    <source>
        <dbReference type="WBParaSite" id="MBELARI_LOCUS12388"/>
    </source>
</evidence>
<dbReference type="WBParaSite" id="MBELARI_LOCUS12388">
    <property type="protein sequence ID" value="MBELARI_LOCUS12388"/>
    <property type="gene ID" value="MBELARI_LOCUS12388"/>
</dbReference>
<reference evidence="4" key="1">
    <citation type="submission" date="2024-02" db="UniProtKB">
        <authorList>
            <consortium name="WormBaseParasite"/>
        </authorList>
    </citation>
    <scope>IDENTIFICATION</scope>
</reference>
<feature type="region of interest" description="Disordered" evidence="1">
    <location>
        <begin position="358"/>
        <end position="387"/>
    </location>
</feature>
<organism evidence="3 4">
    <name type="scientific">Mesorhabditis belari</name>
    <dbReference type="NCBI Taxonomy" id="2138241"/>
    <lineage>
        <taxon>Eukaryota</taxon>
        <taxon>Metazoa</taxon>
        <taxon>Ecdysozoa</taxon>
        <taxon>Nematoda</taxon>
        <taxon>Chromadorea</taxon>
        <taxon>Rhabditida</taxon>
        <taxon>Rhabditina</taxon>
        <taxon>Rhabditomorpha</taxon>
        <taxon>Rhabditoidea</taxon>
        <taxon>Rhabditidae</taxon>
        <taxon>Mesorhabditinae</taxon>
        <taxon>Mesorhabditis</taxon>
    </lineage>
</organism>
<evidence type="ECO:0000256" key="1">
    <source>
        <dbReference type="SAM" id="MobiDB-lite"/>
    </source>
</evidence>
<dbReference type="Gene3D" id="2.30.29.30">
    <property type="entry name" value="Pleckstrin-homology domain (PH domain)/Phosphotyrosine-binding domain (PTB)"/>
    <property type="match status" value="1"/>
</dbReference>
<evidence type="ECO:0000313" key="3">
    <source>
        <dbReference type="Proteomes" id="UP000887575"/>
    </source>
</evidence>
<feature type="compositionally biased region" description="Polar residues" evidence="1">
    <location>
        <begin position="1"/>
        <end position="12"/>
    </location>
</feature>
<dbReference type="InterPro" id="IPR011993">
    <property type="entry name" value="PH-like_dom_sf"/>
</dbReference>
<feature type="compositionally biased region" description="Low complexity" evidence="1">
    <location>
        <begin position="373"/>
        <end position="386"/>
    </location>
</feature>
<proteinExistence type="predicted"/>
<feature type="domain" description="WH1" evidence="2">
    <location>
        <begin position="28"/>
        <end position="138"/>
    </location>
</feature>
<accession>A0AAF3EEI5</accession>
<name>A0AAF3EEI5_9BILA</name>
<feature type="region of interest" description="Disordered" evidence="1">
    <location>
        <begin position="1"/>
        <end position="27"/>
    </location>
</feature>
<feature type="compositionally biased region" description="Basic and acidic residues" evidence="1">
    <location>
        <begin position="13"/>
        <end position="27"/>
    </location>
</feature>
<keyword evidence="3" id="KW-1185">Reference proteome</keyword>
<protein>
    <recommendedName>
        <fullName evidence="2">WH1 domain-containing protein</fullName>
    </recommendedName>
</protein>
<evidence type="ECO:0000259" key="2">
    <source>
        <dbReference type="PROSITE" id="PS50229"/>
    </source>
</evidence>
<dbReference type="InterPro" id="IPR000697">
    <property type="entry name" value="WH1/EVH1_dom"/>
</dbReference>
<dbReference type="AlphaFoldDB" id="A0AAF3EEI5"/>